<dbReference type="GO" id="GO:0003677">
    <property type="term" value="F:DNA binding"/>
    <property type="evidence" value="ECO:0007669"/>
    <property type="project" value="UniProtKB-UniRule"/>
</dbReference>
<dbReference type="InterPro" id="IPR037914">
    <property type="entry name" value="SpoVT-AbrB_sf"/>
</dbReference>
<accession>A0AA91VGP5</accession>
<dbReference type="EMBL" id="NVOR01000007">
    <property type="protein sequence ID" value="PED84333.1"/>
    <property type="molecule type" value="Genomic_DNA"/>
</dbReference>
<evidence type="ECO:0000256" key="1">
    <source>
        <dbReference type="PROSITE-ProRule" id="PRU01076"/>
    </source>
</evidence>
<keyword evidence="1" id="KW-0238">DNA-binding</keyword>
<dbReference type="InterPro" id="IPR007159">
    <property type="entry name" value="SpoVT-AbrB_dom"/>
</dbReference>
<dbReference type="SUPFAM" id="SSF89447">
    <property type="entry name" value="AbrB/MazE/MraZ-like"/>
    <property type="match status" value="1"/>
</dbReference>
<proteinExistence type="predicted"/>
<dbReference type="SMART" id="SM00966">
    <property type="entry name" value="SpoVT_AbrB"/>
    <property type="match status" value="1"/>
</dbReference>
<dbReference type="InterPro" id="IPR040678">
    <property type="entry name" value="AbrB_C"/>
</dbReference>
<dbReference type="RefSeq" id="WP_097963140.1">
    <property type="nucleotide sequence ID" value="NZ_NVOR01000007.1"/>
</dbReference>
<dbReference type="Proteomes" id="UP000221020">
    <property type="component" value="Unassembled WGS sequence"/>
</dbReference>
<name>A0AA91VGP5_9BACI</name>
<dbReference type="Gene3D" id="2.10.260.10">
    <property type="match status" value="1"/>
</dbReference>
<dbReference type="NCBIfam" id="TIGR01439">
    <property type="entry name" value="lp_hng_hel_AbrB"/>
    <property type="match status" value="1"/>
</dbReference>
<organism evidence="3 4">
    <name type="scientific">Bacillus pseudomycoides</name>
    <dbReference type="NCBI Taxonomy" id="64104"/>
    <lineage>
        <taxon>Bacteria</taxon>
        <taxon>Bacillati</taxon>
        <taxon>Bacillota</taxon>
        <taxon>Bacilli</taxon>
        <taxon>Bacillales</taxon>
        <taxon>Bacillaceae</taxon>
        <taxon>Bacillus</taxon>
        <taxon>Bacillus cereus group</taxon>
    </lineage>
</organism>
<reference evidence="3 4" key="1">
    <citation type="submission" date="2017-09" db="EMBL/GenBank/DDBJ databases">
        <title>Large-scale bioinformatics analysis of Bacillus genomes uncovers conserved roles of natural products in bacterial physiology.</title>
        <authorList>
            <consortium name="Agbiome Team Llc"/>
            <person name="Bleich R.M."/>
            <person name="Grubbs K.J."/>
            <person name="Santa Maria K.C."/>
            <person name="Allen S.E."/>
            <person name="Farag S."/>
            <person name="Shank E.A."/>
            <person name="Bowers A."/>
        </authorList>
    </citation>
    <scope>NUCLEOTIDE SEQUENCE [LARGE SCALE GENOMIC DNA]</scope>
    <source>
        <strain evidence="3 4">AFS092012</strain>
    </source>
</reference>
<protein>
    <submittedName>
        <fullName evidence="3">AbrB family transcriptional regulator</fullName>
    </submittedName>
</protein>
<comment type="caution">
    <text evidence="3">The sequence shown here is derived from an EMBL/GenBank/DDBJ whole genome shotgun (WGS) entry which is preliminary data.</text>
</comment>
<dbReference type="Pfam" id="PF18277">
    <property type="entry name" value="AbrB_C"/>
    <property type="match status" value="1"/>
</dbReference>
<dbReference type="PROSITE" id="PS51740">
    <property type="entry name" value="SPOVT_ABRB"/>
    <property type="match status" value="1"/>
</dbReference>
<dbReference type="Pfam" id="PF04014">
    <property type="entry name" value="MazE_antitoxin"/>
    <property type="match status" value="1"/>
</dbReference>
<gene>
    <name evidence="3" type="ORF">CON65_02560</name>
</gene>
<dbReference type="PANTHER" id="PTHR36432">
    <property type="match status" value="1"/>
</dbReference>
<feature type="domain" description="SpoVT-AbrB" evidence="2">
    <location>
        <begin position="5"/>
        <end position="50"/>
    </location>
</feature>
<evidence type="ECO:0000313" key="4">
    <source>
        <dbReference type="Proteomes" id="UP000221020"/>
    </source>
</evidence>
<evidence type="ECO:0000259" key="2">
    <source>
        <dbReference type="PROSITE" id="PS51740"/>
    </source>
</evidence>
<sequence>MKNTGIVRKVDELGRVVIPIEMRRTLGIFEGTSLEINVYGESIFIKKLEKACLVTGELSDENIELLDGQIALSPDGAKILLEAILQSEEKRGEVVNGSTI</sequence>
<dbReference type="InterPro" id="IPR052731">
    <property type="entry name" value="B_subtilis_Trans_State_Reg"/>
</dbReference>
<dbReference type="PANTHER" id="PTHR36432:SF4">
    <property type="entry name" value="TRANSITION STATE REGULATOR ABH-RELATED"/>
    <property type="match status" value="1"/>
</dbReference>
<dbReference type="AlphaFoldDB" id="A0AA91VGP5"/>
<evidence type="ECO:0000313" key="3">
    <source>
        <dbReference type="EMBL" id="PED84333.1"/>
    </source>
</evidence>